<dbReference type="Pfam" id="PF00512">
    <property type="entry name" value="HisKA"/>
    <property type="match status" value="1"/>
</dbReference>
<evidence type="ECO:0000256" key="4">
    <source>
        <dbReference type="ARBA" id="ARBA00022475"/>
    </source>
</evidence>
<evidence type="ECO:0000256" key="6">
    <source>
        <dbReference type="ARBA" id="ARBA00022679"/>
    </source>
</evidence>
<dbReference type="CDD" id="cd06225">
    <property type="entry name" value="HAMP"/>
    <property type="match status" value="1"/>
</dbReference>
<dbReference type="Gene3D" id="3.30.565.10">
    <property type="entry name" value="Histidine kinase-like ATPase, C-terminal domain"/>
    <property type="match status" value="1"/>
</dbReference>
<keyword evidence="12" id="KW-0902">Two-component regulatory system</keyword>
<feature type="transmembrane region" description="Helical" evidence="14">
    <location>
        <begin position="181"/>
        <end position="204"/>
    </location>
</feature>
<dbReference type="Gene3D" id="1.10.287.130">
    <property type="match status" value="1"/>
</dbReference>
<keyword evidence="4" id="KW-1003">Cell membrane</keyword>
<dbReference type="InterPro" id="IPR036890">
    <property type="entry name" value="HATPase_C_sf"/>
</dbReference>
<proteinExistence type="predicted"/>
<dbReference type="OrthoDB" id="9786919at2"/>
<evidence type="ECO:0000256" key="5">
    <source>
        <dbReference type="ARBA" id="ARBA00022553"/>
    </source>
</evidence>
<reference evidence="17 18" key="1">
    <citation type="submission" date="2016-10" db="EMBL/GenBank/DDBJ databases">
        <title>Draft genome sequences of four alkaliphilic bacteria belonging to the Anaerobacillus genus.</title>
        <authorList>
            <person name="Bassil N.M."/>
            <person name="Lloyd J.R."/>
        </authorList>
    </citation>
    <scope>NUCLEOTIDE SEQUENCE [LARGE SCALE GENOMIC DNA]</scope>
    <source>
        <strain evidence="17 18">DSM 22531</strain>
    </source>
</reference>
<gene>
    <name evidence="17" type="ORF">BKP45_01725</name>
</gene>
<dbReference type="SUPFAM" id="SSF47384">
    <property type="entry name" value="Homodimeric domain of signal transducing histidine kinase"/>
    <property type="match status" value="1"/>
</dbReference>
<dbReference type="GO" id="GO:0005524">
    <property type="term" value="F:ATP binding"/>
    <property type="evidence" value="ECO:0007669"/>
    <property type="project" value="UniProtKB-KW"/>
</dbReference>
<dbReference type="Proteomes" id="UP000180057">
    <property type="component" value="Unassembled WGS sequence"/>
</dbReference>
<feature type="transmembrane region" description="Helical" evidence="14">
    <location>
        <begin position="12"/>
        <end position="30"/>
    </location>
</feature>
<dbReference type="InterPro" id="IPR003661">
    <property type="entry name" value="HisK_dim/P_dom"/>
</dbReference>
<dbReference type="PANTHER" id="PTHR45528">
    <property type="entry name" value="SENSOR HISTIDINE KINASE CPXA"/>
    <property type="match status" value="1"/>
</dbReference>
<dbReference type="Pfam" id="PF02518">
    <property type="entry name" value="HATPase_c"/>
    <property type="match status" value="1"/>
</dbReference>
<dbReference type="STRING" id="472963.BKP45_01725"/>
<dbReference type="GO" id="GO:0005886">
    <property type="term" value="C:plasma membrane"/>
    <property type="evidence" value="ECO:0007669"/>
    <property type="project" value="UniProtKB-SubCell"/>
</dbReference>
<dbReference type="AlphaFoldDB" id="A0A1S2MAI0"/>
<sequence length="496" mass="56984">MNKKWMIQKKFLYGFLFIFSISLILLNIVLSNMLYKNSESIIITEMKNTKTYSREYIKQHLLLNNLTGNVFSNSGNHLAQELSQNLQSNVTLYDIEGTFLYEALGGNEYVIVNTIPSQMLQESSEQDLQLALDNKAAYTINKLDKQWIVNFSYPLHVNGEHYGIVRLSKDYTPLFESNQEVVTSIILFTLLLFLIIFLFSFVLSSKIIKPLTKMTHAFSEVAKGNYSVSLNIKTGDEIEELNDRFHIMKDQIKEQIEVITTEKEKVIKLEKSRREFFNNVTHELKTPLTTISGYSQILAEDNFNDPEFLKKAARRIHSESDRLHQMVVDVIELSKQHSNEMKKVDLTYIVTQLCEDMQLKAAKYNMTLQCKKPEQLTVYGVENRLLEVIINLLDNAIKYGENNSSINVSLYSQSNNAIVQVSNRCNHFNSSILSNAFEPFYRGSKITKDEKGSIGLGLYICKQIINEHQGTISIVEEQGLITFKISLPLRQQLGNM</sequence>
<evidence type="ECO:0000256" key="8">
    <source>
        <dbReference type="ARBA" id="ARBA00022741"/>
    </source>
</evidence>
<evidence type="ECO:0000313" key="17">
    <source>
        <dbReference type="EMBL" id="OIJ21513.1"/>
    </source>
</evidence>
<comment type="catalytic activity">
    <reaction evidence="1">
        <text>ATP + protein L-histidine = ADP + protein N-phospho-L-histidine.</text>
        <dbReference type="EC" id="2.7.13.3"/>
    </reaction>
</comment>
<dbReference type="PANTHER" id="PTHR45528:SF10">
    <property type="entry name" value="METHYL-ACCEPTING CHEMOTAXIS PROTEIN"/>
    <property type="match status" value="1"/>
</dbReference>
<accession>A0A1S2MAI0</accession>
<keyword evidence="10" id="KW-0067">ATP-binding</keyword>
<evidence type="ECO:0000259" key="16">
    <source>
        <dbReference type="PROSITE" id="PS50885"/>
    </source>
</evidence>
<keyword evidence="9" id="KW-0418">Kinase</keyword>
<dbReference type="CDD" id="cd00082">
    <property type="entry name" value="HisKA"/>
    <property type="match status" value="1"/>
</dbReference>
<evidence type="ECO:0000259" key="15">
    <source>
        <dbReference type="PROSITE" id="PS50109"/>
    </source>
</evidence>
<keyword evidence="5" id="KW-0597">Phosphoprotein</keyword>
<evidence type="ECO:0000256" key="12">
    <source>
        <dbReference type="ARBA" id="ARBA00023012"/>
    </source>
</evidence>
<dbReference type="FunFam" id="1.10.287.130:FF:000001">
    <property type="entry name" value="Two-component sensor histidine kinase"/>
    <property type="match status" value="1"/>
</dbReference>
<evidence type="ECO:0000256" key="10">
    <source>
        <dbReference type="ARBA" id="ARBA00022840"/>
    </source>
</evidence>
<dbReference type="InterPro" id="IPR005467">
    <property type="entry name" value="His_kinase_dom"/>
</dbReference>
<keyword evidence="6" id="KW-0808">Transferase</keyword>
<dbReference type="GO" id="GO:0000155">
    <property type="term" value="F:phosphorelay sensor kinase activity"/>
    <property type="evidence" value="ECO:0007669"/>
    <property type="project" value="InterPro"/>
</dbReference>
<evidence type="ECO:0000256" key="2">
    <source>
        <dbReference type="ARBA" id="ARBA00004651"/>
    </source>
</evidence>
<dbReference type="InterPro" id="IPR036097">
    <property type="entry name" value="HisK_dim/P_sf"/>
</dbReference>
<evidence type="ECO:0000256" key="11">
    <source>
        <dbReference type="ARBA" id="ARBA00022989"/>
    </source>
</evidence>
<dbReference type="SMART" id="SM00388">
    <property type="entry name" value="HisKA"/>
    <property type="match status" value="1"/>
</dbReference>
<feature type="domain" description="Histidine kinase" evidence="15">
    <location>
        <begin position="279"/>
        <end position="491"/>
    </location>
</feature>
<evidence type="ECO:0000256" key="13">
    <source>
        <dbReference type="ARBA" id="ARBA00023136"/>
    </source>
</evidence>
<evidence type="ECO:0000256" key="14">
    <source>
        <dbReference type="SAM" id="Phobius"/>
    </source>
</evidence>
<dbReference type="SMART" id="SM00387">
    <property type="entry name" value="HATPase_c"/>
    <property type="match status" value="1"/>
</dbReference>
<dbReference type="SMART" id="SM00304">
    <property type="entry name" value="HAMP"/>
    <property type="match status" value="1"/>
</dbReference>
<keyword evidence="18" id="KW-1185">Reference proteome</keyword>
<keyword evidence="11 14" id="KW-1133">Transmembrane helix</keyword>
<evidence type="ECO:0000256" key="7">
    <source>
        <dbReference type="ARBA" id="ARBA00022692"/>
    </source>
</evidence>
<dbReference type="Gene3D" id="6.10.340.10">
    <property type="match status" value="1"/>
</dbReference>
<protein>
    <recommendedName>
        <fullName evidence="3">histidine kinase</fullName>
        <ecNumber evidence="3">2.7.13.3</ecNumber>
    </recommendedName>
</protein>
<comment type="caution">
    <text evidence="17">The sequence shown here is derived from an EMBL/GenBank/DDBJ whole genome shotgun (WGS) entry which is preliminary data.</text>
</comment>
<keyword evidence="13 14" id="KW-0472">Membrane</keyword>
<dbReference type="SUPFAM" id="SSF158472">
    <property type="entry name" value="HAMP domain-like"/>
    <property type="match status" value="1"/>
</dbReference>
<dbReference type="InterPro" id="IPR003660">
    <property type="entry name" value="HAMP_dom"/>
</dbReference>
<dbReference type="InterPro" id="IPR003594">
    <property type="entry name" value="HATPase_dom"/>
</dbReference>
<name>A0A1S2MAI0_9BACI</name>
<keyword evidence="8" id="KW-0547">Nucleotide-binding</keyword>
<dbReference type="PROSITE" id="PS50885">
    <property type="entry name" value="HAMP"/>
    <property type="match status" value="1"/>
</dbReference>
<organism evidence="17 18">
    <name type="scientific">Anaerobacillus alkalidiazotrophicus</name>
    <dbReference type="NCBI Taxonomy" id="472963"/>
    <lineage>
        <taxon>Bacteria</taxon>
        <taxon>Bacillati</taxon>
        <taxon>Bacillota</taxon>
        <taxon>Bacilli</taxon>
        <taxon>Bacillales</taxon>
        <taxon>Bacillaceae</taxon>
        <taxon>Anaerobacillus</taxon>
    </lineage>
</organism>
<dbReference type="RefSeq" id="WP_071388126.1">
    <property type="nucleotide sequence ID" value="NZ_MLQS01000001.1"/>
</dbReference>
<dbReference type="SUPFAM" id="SSF55874">
    <property type="entry name" value="ATPase domain of HSP90 chaperone/DNA topoisomerase II/histidine kinase"/>
    <property type="match status" value="1"/>
</dbReference>
<evidence type="ECO:0000313" key="18">
    <source>
        <dbReference type="Proteomes" id="UP000180057"/>
    </source>
</evidence>
<evidence type="ECO:0000256" key="1">
    <source>
        <dbReference type="ARBA" id="ARBA00000085"/>
    </source>
</evidence>
<dbReference type="EC" id="2.7.13.3" evidence="3"/>
<dbReference type="EMBL" id="MLQS01000001">
    <property type="protein sequence ID" value="OIJ21513.1"/>
    <property type="molecule type" value="Genomic_DNA"/>
</dbReference>
<feature type="domain" description="HAMP" evidence="16">
    <location>
        <begin position="205"/>
        <end position="257"/>
    </location>
</feature>
<dbReference type="Pfam" id="PF00672">
    <property type="entry name" value="HAMP"/>
    <property type="match status" value="1"/>
</dbReference>
<evidence type="ECO:0000256" key="9">
    <source>
        <dbReference type="ARBA" id="ARBA00022777"/>
    </source>
</evidence>
<keyword evidence="7 14" id="KW-0812">Transmembrane</keyword>
<dbReference type="PROSITE" id="PS50109">
    <property type="entry name" value="HIS_KIN"/>
    <property type="match status" value="1"/>
</dbReference>
<dbReference type="InterPro" id="IPR050398">
    <property type="entry name" value="HssS/ArlS-like"/>
</dbReference>
<comment type="subcellular location">
    <subcellularLocation>
        <location evidence="2">Cell membrane</location>
        <topology evidence="2">Multi-pass membrane protein</topology>
    </subcellularLocation>
</comment>
<evidence type="ECO:0000256" key="3">
    <source>
        <dbReference type="ARBA" id="ARBA00012438"/>
    </source>
</evidence>